<evidence type="ECO:0000313" key="2">
    <source>
        <dbReference type="Proteomes" id="UP001054945"/>
    </source>
</evidence>
<comment type="caution">
    <text evidence="1">The sequence shown here is derived from an EMBL/GenBank/DDBJ whole genome shotgun (WGS) entry which is preliminary data.</text>
</comment>
<keyword evidence="2" id="KW-1185">Reference proteome</keyword>
<reference evidence="1 2" key="1">
    <citation type="submission" date="2021-06" db="EMBL/GenBank/DDBJ databases">
        <title>Caerostris extrusa draft genome.</title>
        <authorList>
            <person name="Kono N."/>
            <person name="Arakawa K."/>
        </authorList>
    </citation>
    <scope>NUCLEOTIDE SEQUENCE [LARGE SCALE GENOMIC DNA]</scope>
</reference>
<sequence length="78" mass="8973">MTRQHIGFGIKYIRATREAFGWSWNEDLMNKSSLDGTSIERYKWTKDDNLVAIIISFNQRTATPNPSSIPFILALIIL</sequence>
<gene>
    <name evidence="1" type="ORF">CEXT_404691</name>
</gene>
<proteinExistence type="predicted"/>
<dbReference type="Proteomes" id="UP001054945">
    <property type="component" value="Unassembled WGS sequence"/>
</dbReference>
<dbReference type="AlphaFoldDB" id="A0AAV4TCH3"/>
<name>A0AAV4TCH3_CAEEX</name>
<accession>A0AAV4TCH3</accession>
<evidence type="ECO:0000313" key="1">
    <source>
        <dbReference type="EMBL" id="GIY42572.1"/>
    </source>
</evidence>
<dbReference type="EMBL" id="BPLR01010866">
    <property type="protein sequence ID" value="GIY42572.1"/>
    <property type="molecule type" value="Genomic_DNA"/>
</dbReference>
<protein>
    <submittedName>
        <fullName evidence="1">Uncharacterized protein</fullName>
    </submittedName>
</protein>
<organism evidence="1 2">
    <name type="scientific">Caerostris extrusa</name>
    <name type="common">Bark spider</name>
    <name type="synonym">Caerostris bankana</name>
    <dbReference type="NCBI Taxonomy" id="172846"/>
    <lineage>
        <taxon>Eukaryota</taxon>
        <taxon>Metazoa</taxon>
        <taxon>Ecdysozoa</taxon>
        <taxon>Arthropoda</taxon>
        <taxon>Chelicerata</taxon>
        <taxon>Arachnida</taxon>
        <taxon>Araneae</taxon>
        <taxon>Araneomorphae</taxon>
        <taxon>Entelegynae</taxon>
        <taxon>Araneoidea</taxon>
        <taxon>Araneidae</taxon>
        <taxon>Caerostris</taxon>
    </lineage>
</organism>